<feature type="chain" id="PRO_5045870400" evidence="1">
    <location>
        <begin position="21"/>
        <end position="355"/>
    </location>
</feature>
<evidence type="ECO:0000313" key="3">
    <source>
        <dbReference type="Proteomes" id="UP000617355"/>
    </source>
</evidence>
<keyword evidence="1" id="KW-0732">Signal</keyword>
<dbReference type="RefSeq" id="WP_188526759.1">
    <property type="nucleotide sequence ID" value="NZ_BMGI01000002.1"/>
</dbReference>
<reference evidence="3" key="1">
    <citation type="journal article" date="2019" name="Int. J. Syst. Evol. Microbiol.">
        <title>The Global Catalogue of Microorganisms (GCM) 10K type strain sequencing project: providing services to taxonomists for standard genome sequencing and annotation.</title>
        <authorList>
            <consortium name="The Broad Institute Genomics Platform"/>
            <consortium name="The Broad Institute Genome Sequencing Center for Infectious Disease"/>
            <person name="Wu L."/>
            <person name="Ma J."/>
        </authorList>
    </citation>
    <scope>NUCLEOTIDE SEQUENCE [LARGE SCALE GENOMIC DNA]</scope>
    <source>
        <strain evidence="3">CGMCC 1.12922</strain>
    </source>
</reference>
<evidence type="ECO:0000256" key="1">
    <source>
        <dbReference type="SAM" id="SignalP"/>
    </source>
</evidence>
<keyword evidence="3" id="KW-1185">Reference proteome</keyword>
<dbReference type="EMBL" id="BMGI01000002">
    <property type="protein sequence ID" value="GGD29727.1"/>
    <property type="molecule type" value="Genomic_DNA"/>
</dbReference>
<name>A0ABQ1QJB7_9RHOB</name>
<evidence type="ECO:0000313" key="2">
    <source>
        <dbReference type="EMBL" id="GGD29727.1"/>
    </source>
</evidence>
<organism evidence="2 3">
    <name type="scientific">Sinisalibacter lacisalsi</name>
    <dbReference type="NCBI Taxonomy" id="1526570"/>
    <lineage>
        <taxon>Bacteria</taxon>
        <taxon>Pseudomonadati</taxon>
        <taxon>Pseudomonadota</taxon>
        <taxon>Alphaproteobacteria</taxon>
        <taxon>Rhodobacterales</taxon>
        <taxon>Roseobacteraceae</taxon>
        <taxon>Sinisalibacter</taxon>
    </lineage>
</organism>
<sequence>MHRFTSVLVALSLSTTGASAQSVLERVLGQIDGASNLAQVNGTFANIAENIGTSMISPTETVLITESQVGSLSNAPGDTQLFRTGTAPITVSDIGKTFTAGDGTAVGNQLDPGQSITVNADGSLSTIVPESTTLMFSTPDGFVTLQPGDTAVAFPEDAKVYFKENVGFSLFLNDAGTEFWGYDEAHLVFFDVVTDIDISPGSVSEVGTTIDGSITNIVTGVATATEEAFAGVATATEFTLPTLDLGDMATTALGAVNTGDITLGVNAAVDEASTRSTRAISVTMRQIGGAADTGALVLNVASNTSAVNGSIQTTLLTVDGSIGNLSTTALGAVNTGTITSGVNAAVQGLVGLSGQ</sequence>
<dbReference type="Proteomes" id="UP000617355">
    <property type="component" value="Unassembled WGS sequence"/>
</dbReference>
<accession>A0ABQ1QJB7</accession>
<feature type="signal peptide" evidence="1">
    <location>
        <begin position="1"/>
        <end position="20"/>
    </location>
</feature>
<comment type="caution">
    <text evidence="2">The sequence shown here is derived from an EMBL/GenBank/DDBJ whole genome shotgun (WGS) entry which is preliminary data.</text>
</comment>
<proteinExistence type="predicted"/>
<protein>
    <submittedName>
        <fullName evidence="2">Uncharacterized protein</fullName>
    </submittedName>
</protein>
<gene>
    <name evidence="2" type="ORF">GCM10011358_12170</name>
</gene>